<reference evidence="1 2" key="1">
    <citation type="journal article" date="2006" name="Science">
        <title>The genome of black cottonwood, Populus trichocarpa (Torr. &amp; Gray).</title>
        <authorList>
            <person name="Tuskan G.A."/>
            <person name="Difazio S."/>
            <person name="Jansson S."/>
            <person name="Bohlmann J."/>
            <person name="Grigoriev I."/>
            <person name="Hellsten U."/>
            <person name="Putnam N."/>
            <person name="Ralph S."/>
            <person name="Rombauts S."/>
            <person name="Salamov A."/>
            <person name="Schein J."/>
            <person name="Sterck L."/>
            <person name="Aerts A."/>
            <person name="Bhalerao R.R."/>
            <person name="Bhalerao R.P."/>
            <person name="Blaudez D."/>
            <person name="Boerjan W."/>
            <person name="Brun A."/>
            <person name="Brunner A."/>
            <person name="Busov V."/>
            <person name="Campbell M."/>
            <person name="Carlson J."/>
            <person name="Chalot M."/>
            <person name="Chapman J."/>
            <person name="Chen G.L."/>
            <person name="Cooper D."/>
            <person name="Coutinho P.M."/>
            <person name="Couturier J."/>
            <person name="Covert S."/>
            <person name="Cronk Q."/>
            <person name="Cunningham R."/>
            <person name="Davis J."/>
            <person name="Degroeve S."/>
            <person name="Dejardin A."/>
            <person name="Depamphilis C."/>
            <person name="Detter J."/>
            <person name="Dirks B."/>
            <person name="Dubchak I."/>
            <person name="Duplessis S."/>
            <person name="Ehlting J."/>
            <person name="Ellis B."/>
            <person name="Gendler K."/>
            <person name="Goodstein D."/>
            <person name="Gribskov M."/>
            <person name="Grimwood J."/>
            <person name="Groover A."/>
            <person name="Gunter L."/>
            <person name="Hamberger B."/>
            <person name="Heinze B."/>
            <person name="Helariutta Y."/>
            <person name="Henrissat B."/>
            <person name="Holligan D."/>
            <person name="Holt R."/>
            <person name="Huang W."/>
            <person name="Islam-Faridi N."/>
            <person name="Jones S."/>
            <person name="Jones-Rhoades M."/>
            <person name="Jorgensen R."/>
            <person name="Joshi C."/>
            <person name="Kangasjarvi J."/>
            <person name="Karlsson J."/>
            <person name="Kelleher C."/>
            <person name="Kirkpatrick R."/>
            <person name="Kirst M."/>
            <person name="Kohler A."/>
            <person name="Kalluri U."/>
            <person name="Larimer F."/>
            <person name="Leebens-Mack J."/>
            <person name="Leple J.C."/>
            <person name="Locascio P."/>
            <person name="Lou Y."/>
            <person name="Lucas S."/>
            <person name="Martin F."/>
            <person name="Montanini B."/>
            <person name="Napoli C."/>
            <person name="Nelson D.R."/>
            <person name="Nelson C."/>
            <person name="Nieminen K."/>
            <person name="Nilsson O."/>
            <person name="Pereda V."/>
            <person name="Peter G."/>
            <person name="Philippe R."/>
            <person name="Pilate G."/>
            <person name="Poliakov A."/>
            <person name="Razumovskaya J."/>
            <person name="Richardson P."/>
            <person name="Rinaldi C."/>
            <person name="Ritland K."/>
            <person name="Rouze P."/>
            <person name="Ryaboy D."/>
            <person name="Schmutz J."/>
            <person name="Schrader J."/>
            <person name="Segerman B."/>
            <person name="Shin H."/>
            <person name="Siddiqui A."/>
            <person name="Sterky F."/>
            <person name="Terry A."/>
            <person name="Tsai C.J."/>
            <person name="Uberbacher E."/>
            <person name="Unneberg P."/>
            <person name="Vahala J."/>
            <person name="Wall K."/>
            <person name="Wessler S."/>
            <person name="Yang G."/>
            <person name="Yin T."/>
            <person name="Douglas C."/>
            <person name="Marra M."/>
            <person name="Sandberg G."/>
            <person name="Van de Peer Y."/>
            <person name="Rokhsar D."/>
        </authorList>
    </citation>
    <scope>NUCLEOTIDE SEQUENCE [LARGE SCALE GENOMIC DNA]</scope>
    <source>
        <strain evidence="2">cv. Nisqually</strain>
    </source>
</reference>
<dbReference type="AlphaFoldDB" id="A0A2K1WT75"/>
<proteinExistence type="predicted"/>
<sequence>MYLLARNSSLNVIYIYIYHVCATRKKKRSTSPIEESRNLFSFFNPSMVLYEFVGTSIVGVWMNKIRS</sequence>
<gene>
    <name evidence="1" type="ORF">POPTR_019G125700</name>
</gene>
<keyword evidence="2" id="KW-1185">Reference proteome</keyword>
<dbReference type="Proteomes" id="UP000006729">
    <property type="component" value="Chromosome 19"/>
</dbReference>
<dbReference type="EMBL" id="CM009308">
    <property type="protein sequence ID" value="PNS91726.1"/>
    <property type="molecule type" value="Genomic_DNA"/>
</dbReference>
<dbReference type="InParanoid" id="A0A2K1WT75"/>
<protein>
    <submittedName>
        <fullName evidence="1">Uncharacterized protein</fullName>
    </submittedName>
</protein>
<accession>A0A2K1WT75</accession>
<evidence type="ECO:0000313" key="2">
    <source>
        <dbReference type="Proteomes" id="UP000006729"/>
    </source>
</evidence>
<organism evidence="1 2">
    <name type="scientific">Populus trichocarpa</name>
    <name type="common">Western balsam poplar</name>
    <name type="synonym">Populus balsamifera subsp. trichocarpa</name>
    <dbReference type="NCBI Taxonomy" id="3694"/>
    <lineage>
        <taxon>Eukaryota</taxon>
        <taxon>Viridiplantae</taxon>
        <taxon>Streptophyta</taxon>
        <taxon>Embryophyta</taxon>
        <taxon>Tracheophyta</taxon>
        <taxon>Spermatophyta</taxon>
        <taxon>Magnoliopsida</taxon>
        <taxon>eudicotyledons</taxon>
        <taxon>Gunneridae</taxon>
        <taxon>Pentapetalae</taxon>
        <taxon>rosids</taxon>
        <taxon>fabids</taxon>
        <taxon>Malpighiales</taxon>
        <taxon>Salicaceae</taxon>
        <taxon>Saliceae</taxon>
        <taxon>Populus</taxon>
    </lineage>
</organism>
<name>A0A2K1WT75_POPTR</name>
<evidence type="ECO:0000313" key="1">
    <source>
        <dbReference type="EMBL" id="PNS91726.1"/>
    </source>
</evidence>